<dbReference type="EMBL" id="UYRV01020329">
    <property type="protein sequence ID" value="VDK67370.1"/>
    <property type="molecule type" value="Genomic_DNA"/>
</dbReference>
<dbReference type="PANTHER" id="PTHR47324">
    <property type="entry name" value="PROTEIN IRG-7-RELATED"/>
    <property type="match status" value="1"/>
</dbReference>
<protein>
    <submittedName>
        <fullName evidence="1">Uncharacterized protein</fullName>
    </submittedName>
</protein>
<evidence type="ECO:0000313" key="2">
    <source>
        <dbReference type="Proteomes" id="UP000271889"/>
    </source>
</evidence>
<gene>
    <name evidence="1" type="ORF">CGOC_LOCUS6311</name>
</gene>
<proteinExistence type="predicted"/>
<dbReference type="Proteomes" id="UP000271889">
    <property type="component" value="Unassembled WGS sequence"/>
</dbReference>
<sequence length="108" mass="12168">MLETSYNMGATIFQMKRSLKAAFEKINTDPTTKGWFSKFVLYPFDSVSNKNYWYPPVVSTNSDDIVAAVLNITTMACPGPNGCSPSQDNFFCFVEYFSTAAMRMKERG</sequence>
<organism evidence="1 2">
    <name type="scientific">Cylicostephanus goldi</name>
    <name type="common">Nematode worm</name>
    <dbReference type="NCBI Taxonomy" id="71465"/>
    <lineage>
        <taxon>Eukaryota</taxon>
        <taxon>Metazoa</taxon>
        <taxon>Ecdysozoa</taxon>
        <taxon>Nematoda</taxon>
        <taxon>Chromadorea</taxon>
        <taxon>Rhabditida</taxon>
        <taxon>Rhabditina</taxon>
        <taxon>Rhabditomorpha</taxon>
        <taxon>Strongyloidea</taxon>
        <taxon>Strongylidae</taxon>
        <taxon>Cylicostephanus</taxon>
    </lineage>
</organism>
<accession>A0A3P6SHC7</accession>
<evidence type="ECO:0000313" key="1">
    <source>
        <dbReference type="EMBL" id="VDK67370.1"/>
    </source>
</evidence>
<name>A0A3P6SHC7_CYLGO</name>
<dbReference type="OrthoDB" id="5830735at2759"/>
<keyword evidence="2" id="KW-1185">Reference proteome</keyword>
<dbReference type="PANTHER" id="PTHR47324:SF2">
    <property type="entry name" value="EGF-LIKE DOMAIN-CONTAINING PROTEIN-RELATED"/>
    <property type="match status" value="1"/>
</dbReference>
<reference evidence="1 2" key="1">
    <citation type="submission" date="2018-11" db="EMBL/GenBank/DDBJ databases">
        <authorList>
            <consortium name="Pathogen Informatics"/>
        </authorList>
    </citation>
    <scope>NUCLEOTIDE SEQUENCE [LARGE SCALE GENOMIC DNA]</scope>
</reference>
<dbReference type="InterPro" id="IPR053295">
    <property type="entry name" value="Innate_immunity_reg"/>
</dbReference>
<dbReference type="AlphaFoldDB" id="A0A3P6SHC7"/>